<dbReference type="SUPFAM" id="SSF53474">
    <property type="entry name" value="alpha/beta-Hydrolases"/>
    <property type="match status" value="1"/>
</dbReference>
<reference evidence="15" key="1">
    <citation type="submission" date="2021-03" db="EMBL/GenBank/DDBJ databases">
        <title>Comparative genomics and phylogenomic investigation of the class Geoglossomycetes provide insights into ecological specialization and systematics.</title>
        <authorList>
            <person name="Melie T."/>
            <person name="Pirro S."/>
            <person name="Miller A.N."/>
            <person name="Quandt A."/>
        </authorList>
    </citation>
    <scope>NUCLEOTIDE SEQUENCE</scope>
    <source>
        <strain evidence="15">GBOQ0MN5Z8</strain>
    </source>
</reference>
<comment type="catalytic activity">
    <reaction evidence="1">
        <text>Preferential release of a C-terminal arginine or lysine residue.</text>
        <dbReference type="EC" id="3.4.16.6"/>
    </reaction>
</comment>
<keyword evidence="9 14" id="KW-0378">Hydrolase</keyword>
<sequence length="624" mass="68807">MARFPRLATGAMLLGWGYKACGQYFPPTPEGITILQSEFHPDVKISYKEPGICETTPGVKSYSGYVHLPEKSVDEYQTYPINTFFWFFESRKDPANAPLSIWLNGGPGASSIVGLLQENGPCLVNDDSNSTTLNPWSWNNEVNMLYIDQVCSSLYWPVRDTSTGITKPENFSGGVPIQNNTFFVGTFASQNRNTTANSTANAAHALWHFAQTWFAEFPPYKPNNNKISIWAESYGGKYGPSFAAFFEEQNRKIADGRIKQAGAISLHLDTLGIVSGCIDTLTQELSYPHIAFNNTYGIEAINASVYQQAVDDFNKPGGCKEQIIKCRTLAAKYDKDDIGNVPEVNTVCQDADNFCFSHLEEPYLDISNRGYYDMAHLSPDPFPPQYLLGYLSQHWVQGALGVPVNYTEISGPVFSNFGSTGDYTRGGYLEDIGYILNRGIKVALVYGDRDYSCNWIGGEAVSLAVDYHGQRNFKRAGYAPVQVSNGYVGGLVRQFGNFSFTRVFEAGHEIPAYQPETAYEIFQRATFNKDIATGKVSTLGGYEYSSQGPSSTWKVKNAVPPSPAPTCYILDPFTCTVGQFNAVYNGTALIRNYIVQNASGPPSLGVPQQPAVKRLRARQAPPAL</sequence>
<dbReference type="GO" id="GO:0006508">
    <property type="term" value="P:proteolysis"/>
    <property type="evidence" value="ECO:0007669"/>
    <property type="project" value="UniProtKB-KW"/>
</dbReference>
<comment type="similarity">
    <text evidence="3 14">Belongs to the peptidase S10 family.</text>
</comment>
<keyword evidence="11" id="KW-0325">Glycoprotein</keyword>
<keyword evidence="5" id="KW-0472">Membrane</keyword>
<dbReference type="InterPro" id="IPR018202">
    <property type="entry name" value="Ser_caboxypep_ser_AS"/>
</dbReference>
<dbReference type="EC" id="3.4.16.-" evidence="14"/>
<evidence type="ECO:0000256" key="14">
    <source>
        <dbReference type="RuleBase" id="RU361156"/>
    </source>
</evidence>
<protein>
    <recommendedName>
        <fullName evidence="14">Carboxypeptidase</fullName>
        <ecNumber evidence="14">3.4.16.-</ecNumber>
    </recommendedName>
</protein>
<keyword evidence="10" id="KW-0843">Virulence</keyword>
<organism evidence="15 16">
    <name type="scientific">Glutinoglossum americanum</name>
    <dbReference type="NCBI Taxonomy" id="1670608"/>
    <lineage>
        <taxon>Eukaryota</taxon>
        <taxon>Fungi</taxon>
        <taxon>Dikarya</taxon>
        <taxon>Ascomycota</taxon>
        <taxon>Pezizomycotina</taxon>
        <taxon>Geoglossomycetes</taxon>
        <taxon>Geoglossales</taxon>
        <taxon>Geoglossaceae</taxon>
        <taxon>Glutinoglossum</taxon>
    </lineage>
</organism>
<dbReference type="PANTHER" id="PTHR11802:SF189">
    <property type="entry name" value="CARBOXYPEPTIDASE"/>
    <property type="match status" value="1"/>
</dbReference>
<keyword evidence="4" id="KW-1003">Cell membrane</keyword>
<evidence type="ECO:0000256" key="10">
    <source>
        <dbReference type="ARBA" id="ARBA00023026"/>
    </source>
</evidence>
<evidence type="ECO:0000256" key="7">
    <source>
        <dbReference type="ARBA" id="ARBA00022670"/>
    </source>
</evidence>
<dbReference type="EMBL" id="JAGHQL010000016">
    <property type="protein sequence ID" value="KAH0544617.1"/>
    <property type="molecule type" value="Genomic_DNA"/>
</dbReference>
<comment type="function">
    <text evidence="13">Extracellular serine carboxypeptidase that contributes to pathogenicity.</text>
</comment>
<comment type="caution">
    <text evidence="15">The sequence shown here is derived from an EMBL/GenBank/DDBJ whole genome shotgun (WGS) entry which is preliminary data.</text>
</comment>
<accession>A0A9P8L6C5</accession>
<dbReference type="InterPro" id="IPR001563">
    <property type="entry name" value="Peptidase_S10"/>
</dbReference>
<evidence type="ECO:0000256" key="11">
    <source>
        <dbReference type="ARBA" id="ARBA00023180"/>
    </source>
</evidence>
<dbReference type="Pfam" id="PF00450">
    <property type="entry name" value="Peptidase_S10"/>
    <property type="match status" value="2"/>
</dbReference>
<keyword evidence="7 14" id="KW-0645">Protease</keyword>
<evidence type="ECO:0000256" key="1">
    <source>
        <dbReference type="ARBA" id="ARBA00001003"/>
    </source>
</evidence>
<keyword evidence="12" id="KW-0449">Lipoprotein</keyword>
<dbReference type="InterPro" id="IPR029058">
    <property type="entry name" value="AB_hydrolase_fold"/>
</dbReference>
<evidence type="ECO:0000256" key="5">
    <source>
        <dbReference type="ARBA" id="ARBA00022622"/>
    </source>
</evidence>
<dbReference type="Proteomes" id="UP000698800">
    <property type="component" value="Unassembled WGS sequence"/>
</dbReference>
<evidence type="ECO:0000313" key="16">
    <source>
        <dbReference type="Proteomes" id="UP000698800"/>
    </source>
</evidence>
<dbReference type="PROSITE" id="PS00131">
    <property type="entry name" value="CARBOXYPEPT_SER_SER"/>
    <property type="match status" value="1"/>
</dbReference>
<keyword evidence="16" id="KW-1185">Reference proteome</keyword>
<evidence type="ECO:0000256" key="3">
    <source>
        <dbReference type="ARBA" id="ARBA00009431"/>
    </source>
</evidence>
<comment type="subcellular location">
    <subcellularLocation>
        <location evidence="2">Cell membrane</location>
        <topology evidence="2">Lipid-anchor</topology>
        <topology evidence="2">GPI-anchor</topology>
    </subcellularLocation>
</comment>
<feature type="chain" id="PRO_5040541039" description="Carboxypeptidase" evidence="14">
    <location>
        <begin position="23"/>
        <end position="624"/>
    </location>
</feature>
<evidence type="ECO:0000256" key="2">
    <source>
        <dbReference type="ARBA" id="ARBA00004609"/>
    </source>
</evidence>
<evidence type="ECO:0000256" key="6">
    <source>
        <dbReference type="ARBA" id="ARBA00022645"/>
    </source>
</evidence>
<evidence type="ECO:0000256" key="4">
    <source>
        <dbReference type="ARBA" id="ARBA00022475"/>
    </source>
</evidence>
<name>A0A9P8L6C5_9PEZI</name>
<evidence type="ECO:0000256" key="13">
    <source>
        <dbReference type="ARBA" id="ARBA00037356"/>
    </source>
</evidence>
<dbReference type="GO" id="GO:0005886">
    <property type="term" value="C:plasma membrane"/>
    <property type="evidence" value="ECO:0007669"/>
    <property type="project" value="UniProtKB-SubCell"/>
</dbReference>
<keyword evidence="5" id="KW-0336">GPI-anchor</keyword>
<evidence type="ECO:0000313" key="15">
    <source>
        <dbReference type="EMBL" id="KAH0544617.1"/>
    </source>
</evidence>
<dbReference type="PANTHER" id="PTHR11802">
    <property type="entry name" value="SERINE PROTEASE FAMILY S10 SERINE CARBOXYPEPTIDASE"/>
    <property type="match status" value="1"/>
</dbReference>
<gene>
    <name evidence="15" type="ORF">FGG08_001267</name>
</gene>
<keyword evidence="8 14" id="KW-0732">Signal</keyword>
<feature type="signal peptide" evidence="14">
    <location>
        <begin position="1"/>
        <end position="22"/>
    </location>
</feature>
<dbReference type="GO" id="GO:0004185">
    <property type="term" value="F:serine-type carboxypeptidase activity"/>
    <property type="evidence" value="ECO:0007669"/>
    <property type="project" value="UniProtKB-UniRule"/>
</dbReference>
<evidence type="ECO:0000256" key="8">
    <source>
        <dbReference type="ARBA" id="ARBA00022729"/>
    </source>
</evidence>
<dbReference type="Gene3D" id="3.40.50.1820">
    <property type="entry name" value="alpha/beta hydrolase"/>
    <property type="match status" value="1"/>
</dbReference>
<evidence type="ECO:0000256" key="9">
    <source>
        <dbReference type="ARBA" id="ARBA00022801"/>
    </source>
</evidence>
<dbReference type="GO" id="GO:0098552">
    <property type="term" value="C:side of membrane"/>
    <property type="evidence" value="ECO:0007669"/>
    <property type="project" value="UniProtKB-KW"/>
</dbReference>
<evidence type="ECO:0000256" key="12">
    <source>
        <dbReference type="ARBA" id="ARBA00023288"/>
    </source>
</evidence>
<keyword evidence="6 14" id="KW-0121">Carboxypeptidase</keyword>
<dbReference type="OrthoDB" id="443318at2759"/>
<dbReference type="AlphaFoldDB" id="A0A9P8L6C5"/>
<proteinExistence type="inferred from homology"/>
<dbReference type="GO" id="GO:0000324">
    <property type="term" value="C:fungal-type vacuole"/>
    <property type="evidence" value="ECO:0007669"/>
    <property type="project" value="TreeGrafter"/>
</dbReference>